<comment type="caution">
    <text evidence="1">The sequence shown here is derived from an EMBL/GenBank/DDBJ whole genome shotgun (WGS) entry which is preliminary data.</text>
</comment>
<dbReference type="SUPFAM" id="SSF52218">
    <property type="entry name" value="Flavoproteins"/>
    <property type="match status" value="1"/>
</dbReference>
<organism evidence="1 2">
    <name type="scientific">Paenibacillus germinis</name>
    <dbReference type="NCBI Taxonomy" id="2654979"/>
    <lineage>
        <taxon>Bacteria</taxon>
        <taxon>Bacillati</taxon>
        <taxon>Bacillota</taxon>
        <taxon>Bacilli</taxon>
        <taxon>Bacillales</taxon>
        <taxon>Paenibacillaceae</taxon>
        <taxon>Paenibacillus</taxon>
    </lineage>
</organism>
<dbReference type="RefSeq" id="WP_171693422.1">
    <property type="nucleotide sequence ID" value="NZ_WHOC01000176.1"/>
</dbReference>
<dbReference type="Gene3D" id="3.40.50.360">
    <property type="match status" value="1"/>
</dbReference>
<reference evidence="1 2" key="1">
    <citation type="submission" date="2019-10" db="EMBL/GenBank/DDBJ databases">
        <title>Description of Paenibacillus choica sp. nov.</title>
        <authorList>
            <person name="Carlier A."/>
            <person name="Qi S."/>
        </authorList>
    </citation>
    <scope>NUCLEOTIDE SEQUENCE [LARGE SCALE GENOMIC DNA]</scope>
    <source>
        <strain evidence="1 2">LMG 31460</strain>
    </source>
</reference>
<name>A0ABX1ZDS8_9BACL</name>
<evidence type="ECO:0000313" key="2">
    <source>
        <dbReference type="Proteomes" id="UP000658690"/>
    </source>
</evidence>
<evidence type="ECO:0000313" key="1">
    <source>
        <dbReference type="EMBL" id="NOU90654.1"/>
    </source>
</evidence>
<dbReference type="EMBL" id="WHOC01000176">
    <property type="protein sequence ID" value="NOU90654.1"/>
    <property type="molecule type" value="Genomic_DNA"/>
</dbReference>
<gene>
    <name evidence="1" type="ORF">GC102_33735</name>
</gene>
<keyword evidence="2" id="KW-1185">Reference proteome</keyword>
<dbReference type="Proteomes" id="UP000658690">
    <property type="component" value="Unassembled WGS sequence"/>
</dbReference>
<evidence type="ECO:0008006" key="3">
    <source>
        <dbReference type="Google" id="ProtNLM"/>
    </source>
</evidence>
<protein>
    <recommendedName>
        <fullName evidence="3">Flavodoxin-like fold</fullName>
    </recommendedName>
</protein>
<sequence>MNHLIIYTHSRKSSFNNAILDTVTESYLQGDGVVVRDLYGRPRAKEILNSTEIREGSYFTS</sequence>
<accession>A0ABX1ZDS8</accession>
<dbReference type="InterPro" id="IPR029039">
    <property type="entry name" value="Flavoprotein-like_sf"/>
</dbReference>
<proteinExistence type="predicted"/>